<organism evidence="1 2">
    <name type="scientific">Neorhizobium huautlense</name>
    <dbReference type="NCBI Taxonomy" id="67774"/>
    <lineage>
        <taxon>Bacteria</taxon>
        <taxon>Pseudomonadati</taxon>
        <taxon>Pseudomonadota</taxon>
        <taxon>Alphaproteobacteria</taxon>
        <taxon>Hyphomicrobiales</taxon>
        <taxon>Rhizobiaceae</taxon>
        <taxon>Rhizobium/Agrobacterium group</taxon>
        <taxon>Neorhizobium</taxon>
    </lineage>
</organism>
<reference evidence="1 2" key="1">
    <citation type="submission" date="2023-07" db="EMBL/GenBank/DDBJ databases">
        <title>Sorghum-associated microbial communities from plants grown in Nebraska, USA.</title>
        <authorList>
            <person name="Schachtman D."/>
        </authorList>
    </citation>
    <scope>NUCLEOTIDE SEQUENCE [LARGE SCALE GENOMIC DNA]</scope>
    <source>
        <strain evidence="1 2">DS1307</strain>
    </source>
</reference>
<evidence type="ECO:0000313" key="1">
    <source>
        <dbReference type="EMBL" id="MDP9839287.1"/>
    </source>
</evidence>
<dbReference type="EMBL" id="JAUSRF010000014">
    <property type="protein sequence ID" value="MDP9839287.1"/>
    <property type="molecule type" value="Genomic_DNA"/>
</dbReference>
<accession>A0ABT9PXZ2</accession>
<sequence length="159" mass="18026">MEDMNAGLIRAATSAIAVGCHLLYVSPKCKLKMKTVISDLLVNHIRFHIVNDFKRISCVSGYTQKRQIKTVWKRICFFIRRQSAFVFPFHNQNDEMQNCGFDTVDPGDAGMSDFDQACRCRRSFGNDPTIRRFDENLIVGYQCAISSSLLCGLKAISCQ</sequence>
<keyword evidence="2" id="KW-1185">Reference proteome</keyword>
<proteinExistence type="predicted"/>
<protein>
    <submittedName>
        <fullName evidence="1">Uncharacterized protein</fullName>
    </submittedName>
</protein>
<dbReference type="Proteomes" id="UP001241472">
    <property type="component" value="Unassembled WGS sequence"/>
</dbReference>
<name>A0ABT9PXZ2_9HYPH</name>
<evidence type="ECO:0000313" key="2">
    <source>
        <dbReference type="Proteomes" id="UP001241472"/>
    </source>
</evidence>
<comment type="caution">
    <text evidence="1">The sequence shown here is derived from an EMBL/GenBank/DDBJ whole genome shotgun (WGS) entry which is preliminary data.</text>
</comment>
<gene>
    <name evidence="1" type="ORF">J2T09_004062</name>
</gene>